<keyword evidence="3" id="KW-1185">Reference proteome</keyword>
<sequence>MDFSVIIMIIGILLIILSFLLKDTNKKVEAEVEELSFSLYQETSALKRRLKIIEEELLIESTKIASPQTHIKKPVIHEIIKSQVLELYKQGYSLKEISSRSSLTVEEVQSVIGGGKR</sequence>
<accession>A0A544TA70</accession>
<evidence type="ECO:0000313" key="3">
    <source>
        <dbReference type="Proteomes" id="UP000317316"/>
    </source>
</evidence>
<organism evidence="2 3">
    <name type="scientific">Psychrobacillus lasiicapitis</name>
    <dbReference type="NCBI Taxonomy" id="1636719"/>
    <lineage>
        <taxon>Bacteria</taxon>
        <taxon>Bacillati</taxon>
        <taxon>Bacillota</taxon>
        <taxon>Bacilli</taxon>
        <taxon>Bacillales</taxon>
        <taxon>Bacillaceae</taxon>
        <taxon>Psychrobacillus</taxon>
    </lineage>
</organism>
<dbReference type="AlphaFoldDB" id="A0A544TA70"/>
<dbReference type="RefSeq" id="WP_142538334.1">
    <property type="nucleotide sequence ID" value="NZ_BMIE01000003.1"/>
</dbReference>
<reference evidence="2 3" key="1">
    <citation type="submission" date="2019-05" db="EMBL/GenBank/DDBJ databases">
        <title>Psychrobacillus vulpis sp. nov., a new species isolated from feces of a red fox that inhabits in The Tablas de Daimiel Natural Park, Albacete, Spain.</title>
        <authorList>
            <person name="Rodriguez M."/>
            <person name="Reina J.C."/>
            <person name="Bejar V."/>
            <person name="Llamas I."/>
        </authorList>
    </citation>
    <scope>NUCLEOTIDE SEQUENCE [LARGE SCALE GENOMIC DNA]</scope>
    <source>
        <strain evidence="2 3">NEAU-3TGS17</strain>
    </source>
</reference>
<gene>
    <name evidence="2" type="ORF">FG382_07790</name>
</gene>
<keyword evidence="1" id="KW-0472">Membrane</keyword>
<evidence type="ECO:0000256" key="1">
    <source>
        <dbReference type="SAM" id="Phobius"/>
    </source>
</evidence>
<keyword evidence="1" id="KW-1133">Transmembrane helix</keyword>
<evidence type="ECO:0000313" key="2">
    <source>
        <dbReference type="EMBL" id="TQR14350.1"/>
    </source>
</evidence>
<dbReference type="OrthoDB" id="2454584at2"/>
<evidence type="ECO:0008006" key="4">
    <source>
        <dbReference type="Google" id="ProtNLM"/>
    </source>
</evidence>
<dbReference type="Proteomes" id="UP000317316">
    <property type="component" value="Unassembled WGS sequence"/>
</dbReference>
<feature type="transmembrane region" description="Helical" evidence="1">
    <location>
        <begin position="6"/>
        <end position="21"/>
    </location>
</feature>
<proteinExistence type="predicted"/>
<protein>
    <recommendedName>
        <fullName evidence="4">Resolvase HTH domain-containing protein</fullName>
    </recommendedName>
</protein>
<keyword evidence="1" id="KW-0812">Transmembrane</keyword>
<dbReference type="EMBL" id="VDGH01000004">
    <property type="protein sequence ID" value="TQR14350.1"/>
    <property type="molecule type" value="Genomic_DNA"/>
</dbReference>
<name>A0A544TA70_9BACI</name>
<comment type="caution">
    <text evidence="2">The sequence shown here is derived from an EMBL/GenBank/DDBJ whole genome shotgun (WGS) entry which is preliminary data.</text>
</comment>